<dbReference type="EMBL" id="CASHTH010000762">
    <property type="protein sequence ID" value="CAI8007306.1"/>
    <property type="molecule type" value="Genomic_DNA"/>
</dbReference>
<feature type="domain" description="Large ribosomal subunit protein uL5 C-terminal" evidence="6">
    <location>
        <begin position="98"/>
        <end position="191"/>
    </location>
</feature>
<dbReference type="Proteomes" id="UP001174909">
    <property type="component" value="Unassembled WGS sequence"/>
</dbReference>
<dbReference type="GO" id="GO:0005840">
    <property type="term" value="C:ribosome"/>
    <property type="evidence" value="ECO:0007669"/>
    <property type="project" value="UniProtKB-KW"/>
</dbReference>
<comment type="caution">
    <text evidence="7">The sequence shown here is derived from an EMBL/GenBank/DDBJ whole genome shotgun (WGS) entry which is preliminary data.</text>
</comment>
<dbReference type="InterPro" id="IPR020930">
    <property type="entry name" value="Ribosomal_uL5_bac-type"/>
</dbReference>
<evidence type="ECO:0000256" key="3">
    <source>
        <dbReference type="ARBA" id="ARBA00023274"/>
    </source>
</evidence>
<evidence type="ECO:0000313" key="8">
    <source>
        <dbReference type="Proteomes" id="UP001174909"/>
    </source>
</evidence>
<dbReference type="InterPro" id="IPR031310">
    <property type="entry name" value="Ribosomal_uL5_N"/>
</dbReference>
<dbReference type="AlphaFoldDB" id="A0AA35RAY0"/>
<evidence type="ECO:0000313" key="7">
    <source>
        <dbReference type="EMBL" id="CAI8007306.1"/>
    </source>
</evidence>
<protein>
    <submittedName>
        <fullName evidence="7">50S ribosomal protein L5</fullName>
    </submittedName>
</protein>
<proteinExistence type="inferred from homology"/>
<dbReference type="PROSITE" id="PS00358">
    <property type="entry name" value="RIBOSOMAL_L5"/>
    <property type="match status" value="1"/>
</dbReference>
<dbReference type="InterPro" id="IPR022803">
    <property type="entry name" value="Ribosomal_uL5_dom_sf"/>
</dbReference>
<dbReference type="HAMAP" id="MF_01333_B">
    <property type="entry name" value="Ribosomal_uL5_B"/>
    <property type="match status" value="1"/>
</dbReference>
<dbReference type="PANTHER" id="PTHR11994">
    <property type="entry name" value="60S RIBOSOMAL PROTEIN L11-RELATED"/>
    <property type="match status" value="1"/>
</dbReference>
<dbReference type="NCBIfam" id="NF000585">
    <property type="entry name" value="PRK00010.1"/>
    <property type="match status" value="1"/>
</dbReference>
<dbReference type="Pfam" id="PF00673">
    <property type="entry name" value="Ribosomal_L5_C"/>
    <property type="match status" value="1"/>
</dbReference>
<comment type="similarity">
    <text evidence="1 4">Belongs to the universal ribosomal protein uL5 family.</text>
</comment>
<keyword evidence="3 4" id="KW-0687">Ribonucleoprotein</keyword>
<dbReference type="GO" id="GO:1990904">
    <property type="term" value="C:ribonucleoprotein complex"/>
    <property type="evidence" value="ECO:0007669"/>
    <property type="project" value="UniProtKB-KW"/>
</dbReference>
<dbReference type="PIRSF" id="PIRSF002161">
    <property type="entry name" value="Ribosomal_L5"/>
    <property type="match status" value="1"/>
</dbReference>
<dbReference type="GO" id="GO:0006412">
    <property type="term" value="P:translation"/>
    <property type="evidence" value="ECO:0007669"/>
    <property type="project" value="InterPro"/>
</dbReference>
<dbReference type="SUPFAM" id="SSF55282">
    <property type="entry name" value="RL5-like"/>
    <property type="match status" value="1"/>
</dbReference>
<keyword evidence="8" id="KW-1185">Reference proteome</keyword>
<evidence type="ECO:0000256" key="2">
    <source>
        <dbReference type="ARBA" id="ARBA00022980"/>
    </source>
</evidence>
<dbReference type="InterPro" id="IPR002132">
    <property type="entry name" value="Ribosomal_uL5"/>
</dbReference>
<dbReference type="FunFam" id="3.30.1440.10:FF:000001">
    <property type="entry name" value="50S ribosomal protein L5"/>
    <property type="match status" value="1"/>
</dbReference>
<evidence type="ECO:0000259" key="5">
    <source>
        <dbReference type="Pfam" id="PF00281"/>
    </source>
</evidence>
<gene>
    <name evidence="7" type="ORF">GBAR_LOCUS5146</name>
</gene>
<evidence type="ECO:0000256" key="1">
    <source>
        <dbReference type="ARBA" id="ARBA00008553"/>
    </source>
</evidence>
<name>A0AA35RAY0_GEOBA</name>
<organism evidence="7 8">
    <name type="scientific">Geodia barretti</name>
    <name type="common">Barrett's horny sponge</name>
    <dbReference type="NCBI Taxonomy" id="519541"/>
    <lineage>
        <taxon>Eukaryota</taxon>
        <taxon>Metazoa</taxon>
        <taxon>Porifera</taxon>
        <taxon>Demospongiae</taxon>
        <taxon>Heteroscleromorpha</taxon>
        <taxon>Tetractinellida</taxon>
        <taxon>Astrophorina</taxon>
        <taxon>Geodiidae</taxon>
        <taxon>Geodia</taxon>
    </lineage>
</organism>
<dbReference type="InterPro" id="IPR031309">
    <property type="entry name" value="Ribosomal_uL5_C"/>
</dbReference>
<keyword evidence="2 4" id="KW-0689">Ribosomal protein</keyword>
<reference evidence="7" key="1">
    <citation type="submission" date="2023-03" db="EMBL/GenBank/DDBJ databases">
        <authorList>
            <person name="Steffen K."/>
            <person name="Cardenas P."/>
        </authorList>
    </citation>
    <scope>NUCLEOTIDE SEQUENCE</scope>
</reference>
<dbReference type="InterPro" id="IPR020929">
    <property type="entry name" value="Ribosomal_uL5_CS"/>
</dbReference>
<evidence type="ECO:0000256" key="4">
    <source>
        <dbReference type="RuleBase" id="RU003930"/>
    </source>
</evidence>
<dbReference type="Pfam" id="PF00281">
    <property type="entry name" value="Ribosomal_L5"/>
    <property type="match status" value="1"/>
</dbReference>
<accession>A0AA35RAY0</accession>
<feature type="domain" description="Large ribosomal subunit protein uL5 N-terminal" evidence="5">
    <location>
        <begin position="38"/>
        <end position="94"/>
    </location>
</feature>
<evidence type="ECO:0000259" key="6">
    <source>
        <dbReference type="Pfam" id="PF00673"/>
    </source>
</evidence>
<dbReference type="GO" id="GO:0003735">
    <property type="term" value="F:structural constituent of ribosome"/>
    <property type="evidence" value="ECO:0007669"/>
    <property type="project" value="InterPro"/>
</dbReference>
<sequence>MADQKAEQNGSQRPLPRLLATLRNEVGPQMIQEFGYTSPMQVPSLEKIVMNIGMGEALQNARAMEAATADLTAISGQKPLVTRAKRSIAQFKIRDGMPIGLTVTLRGSRMWEFYDRLVNSALPRIRELQGVSRTRSTAGGITLLGLRDQVIFPEIDYNAIDRLRGLQVVIVTTAPNDQEGLRLLELLGMPFARTRDPMLV</sequence>
<dbReference type="Gene3D" id="3.30.1440.10">
    <property type="match status" value="1"/>
</dbReference>